<comment type="caution">
    <text evidence="4">The sequence shown here is derived from an EMBL/GenBank/DDBJ whole genome shotgun (WGS) entry which is preliminary data.</text>
</comment>
<feature type="domain" description="Phospholipase/carboxylesterase/thioesterase" evidence="3">
    <location>
        <begin position="17"/>
        <end position="216"/>
    </location>
</feature>
<accession>A0A562B938</accession>
<dbReference type="EMBL" id="VLJN01000034">
    <property type="protein sequence ID" value="TWG81692.1"/>
    <property type="molecule type" value="Genomic_DNA"/>
</dbReference>
<organism evidence="4 5">
    <name type="scientific">Cupriavidus gilardii J11</name>
    <dbReference type="NCBI Taxonomy" id="936133"/>
    <lineage>
        <taxon>Bacteria</taxon>
        <taxon>Pseudomonadati</taxon>
        <taxon>Pseudomonadota</taxon>
        <taxon>Betaproteobacteria</taxon>
        <taxon>Burkholderiales</taxon>
        <taxon>Burkholderiaceae</taxon>
        <taxon>Cupriavidus</taxon>
    </lineage>
</organism>
<evidence type="ECO:0000259" key="3">
    <source>
        <dbReference type="Pfam" id="PF02230"/>
    </source>
</evidence>
<keyword evidence="5" id="KW-1185">Reference proteome</keyword>
<dbReference type="Pfam" id="PF02230">
    <property type="entry name" value="Abhydrolase_2"/>
    <property type="match status" value="1"/>
</dbReference>
<name>A0A562B938_9BURK</name>
<sequence>MPDTLSAIEIETHPDPRFAVIWMHGLGADGNDFVPVVPELGLPRSASVRFVFPHAPMIPVTCNGGYIMRAWYDIVSLDDAARHVDESGLRASRDSVRALVAAQNARGIPSSRIVLAGFSQGGAMAYLAGLTHPETLCGIVALSAYIPSPALVAAEFDTANASTPIFAAHGLQDDVVPLSLGVQARDLLLARQCPLTWHTYPMPHSVCLEEIADIGVWLDQRFATAA</sequence>
<dbReference type="Proteomes" id="UP000318141">
    <property type="component" value="Unassembled WGS sequence"/>
</dbReference>
<dbReference type="PANTHER" id="PTHR10655">
    <property type="entry name" value="LYSOPHOSPHOLIPASE-RELATED"/>
    <property type="match status" value="1"/>
</dbReference>
<keyword evidence="2" id="KW-0378">Hydrolase</keyword>
<dbReference type="GO" id="GO:0016787">
    <property type="term" value="F:hydrolase activity"/>
    <property type="evidence" value="ECO:0007669"/>
    <property type="project" value="UniProtKB-KW"/>
</dbReference>
<dbReference type="InterPro" id="IPR029058">
    <property type="entry name" value="AB_hydrolase_fold"/>
</dbReference>
<evidence type="ECO:0000313" key="5">
    <source>
        <dbReference type="Proteomes" id="UP000318141"/>
    </source>
</evidence>
<dbReference type="SUPFAM" id="SSF53474">
    <property type="entry name" value="alpha/beta-Hydrolases"/>
    <property type="match status" value="1"/>
</dbReference>
<dbReference type="AlphaFoldDB" id="A0A562B938"/>
<evidence type="ECO:0000313" key="4">
    <source>
        <dbReference type="EMBL" id="TWG81692.1"/>
    </source>
</evidence>
<dbReference type="OrthoDB" id="9801763at2"/>
<evidence type="ECO:0000256" key="2">
    <source>
        <dbReference type="ARBA" id="ARBA00022801"/>
    </source>
</evidence>
<gene>
    <name evidence="4" type="ORF">L602_000400000110</name>
</gene>
<protein>
    <submittedName>
        <fullName evidence="4">Phospholipase/carboxylesterase</fullName>
    </submittedName>
</protein>
<proteinExistence type="inferred from homology"/>
<comment type="similarity">
    <text evidence="1">Belongs to the AB hydrolase superfamily. AB hydrolase 2 family.</text>
</comment>
<dbReference type="InterPro" id="IPR050565">
    <property type="entry name" value="LYPA1-2/EST-like"/>
</dbReference>
<dbReference type="PANTHER" id="PTHR10655:SF17">
    <property type="entry name" value="LYSOPHOSPHOLIPASE-LIKE PROTEIN 1"/>
    <property type="match status" value="1"/>
</dbReference>
<dbReference type="InterPro" id="IPR003140">
    <property type="entry name" value="PLipase/COase/thioEstase"/>
</dbReference>
<reference evidence="4 5" key="1">
    <citation type="submission" date="2019-07" db="EMBL/GenBank/DDBJ databases">
        <title>Genome sequencing of lignin-degrading bacterial isolates.</title>
        <authorList>
            <person name="Gladden J."/>
        </authorList>
    </citation>
    <scope>NUCLEOTIDE SEQUENCE [LARGE SCALE GENOMIC DNA]</scope>
    <source>
        <strain evidence="4 5">J11</strain>
    </source>
</reference>
<dbReference type="Gene3D" id="3.40.50.1820">
    <property type="entry name" value="alpha/beta hydrolase"/>
    <property type="match status" value="1"/>
</dbReference>
<evidence type="ECO:0000256" key="1">
    <source>
        <dbReference type="ARBA" id="ARBA00006499"/>
    </source>
</evidence>